<keyword evidence="1" id="KW-0732">Signal</keyword>
<evidence type="ECO:0000313" key="2">
    <source>
        <dbReference type="EMBL" id="QYM80136.1"/>
    </source>
</evidence>
<dbReference type="CDD" id="cd16329">
    <property type="entry name" value="LolA_like"/>
    <property type="match status" value="1"/>
</dbReference>
<dbReference type="InterPro" id="IPR010752">
    <property type="entry name" value="DUF1329"/>
</dbReference>
<dbReference type="Pfam" id="PF07044">
    <property type="entry name" value="DUF1329"/>
    <property type="match status" value="1"/>
</dbReference>
<dbReference type="EMBL" id="CP080507">
    <property type="protein sequence ID" value="QYM80136.1"/>
    <property type="molecule type" value="Genomic_DNA"/>
</dbReference>
<evidence type="ECO:0000256" key="1">
    <source>
        <dbReference type="SAM" id="SignalP"/>
    </source>
</evidence>
<sequence>MSSPLHLAAACFVWSSAAAFAAVSATEAARLDADLTPLGAERAGNADGSIPAWTGGITTPPAGYQVGDHHPDPYAGDIPLYTITAANCASYQDRLTAGHLALLRAYPDYKLIVYPTHRSASNPPRIYDAVRRNATTANLTENGNAFTGAIVGIPFPIPRNGLEVIWNHLTRYRGVAVIRHISQAAPTPGGAYTLVDFDDEFLFNYCRPDATAAGLANTLIYFKQTVAAPARLAGTILLAHETMDQVKEPRRAWIYNTGQRRVRRAPNIAYDNPGTAADGLRTIDQFDMFNGATDRYDWTLVGKREMIVPYNAYRLHSGQLKNADILHPLHINQELARYELHRVWVVDAKVKPGVSHLYPHRTFYIDEDSWQVLVVDQYNSRGEMWRVSEAHCINYYDALSFWSTLEVHTDLAARRYLALGLDNERPMYNFSAKLTPADFSPEALRREGVR</sequence>
<accession>A0A8F9TY42</accession>
<dbReference type="RefSeq" id="WP_220164881.1">
    <property type="nucleotide sequence ID" value="NZ_CP080507.1"/>
</dbReference>
<proteinExistence type="predicted"/>
<evidence type="ECO:0000313" key="3">
    <source>
        <dbReference type="Proteomes" id="UP000825051"/>
    </source>
</evidence>
<name>A0A8F9TY42_9BACT</name>
<protein>
    <submittedName>
        <fullName evidence="2">DUF1329 domain-containing protein</fullName>
    </submittedName>
</protein>
<keyword evidence="3" id="KW-1185">Reference proteome</keyword>
<dbReference type="Gene3D" id="2.50.20.10">
    <property type="entry name" value="Lipoprotein localisation LolA/LolB/LppX"/>
    <property type="match status" value="1"/>
</dbReference>
<gene>
    <name evidence="2" type="ORF">K0B96_05835</name>
</gene>
<dbReference type="Proteomes" id="UP000825051">
    <property type="component" value="Chromosome"/>
</dbReference>
<feature type="chain" id="PRO_5034913769" evidence="1">
    <location>
        <begin position="22"/>
        <end position="450"/>
    </location>
</feature>
<dbReference type="AlphaFoldDB" id="A0A8F9TY42"/>
<feature type="signal peptide" evidence="1">
    <location>
        <begin position="1"/>
        <end position="21"/>
    </location>
</feature>
<dbReference type="KEGG" id="ole:K0B96_05835"/>
<reference evidence="2" key="1">
    <citation type="submission" date="2021-08" db="EMBL/GenBank/DDBJ databases">
        <title>Genome of a novel bacterium of the phylum Verrucomicrobia, Oleiharenicola sp. KSB-15.</title>
        <authorList>
            <person name="Chung J.-H."/>
            <person name="Ahn J.-H."/>
            <person name="Yoon Y."/>
            <person name="Kim D.-Y."/>
            <person name="An S.-H."/>
            <person name="Park I."/>
            <person name="Yeon J."/>
        </authorList>
    </citation>
    <scope>NUCLEOTIDE SEQUENCE</scope>
    <source>
        <strain evidence="2">KSB-15</strain>
    </source>
</reference>
<organism evidence="2 3">
    <name type="scientific">Horticoccus luteus</name>
    <dbReference type="NCBI Taxonomy" id="2862869"/>
    <lineage>
        <taxon>Bacteria</taxon>
        <taxon>Pseudomonadati</taxon>
        <taxon>Verrucomicrobiota</taxon>
        <taxon>Opitutia</taxon>
        <taxon>Opitutales</taxon>
        <taxon>Opitutaceae</taxon>
        <taxon>Horticoccus</taxon>
    </lineage>
</organism>